<dbReference type="SMART" id="SM01390">
    <property type="entry name" value="Ribosomal_S4"/>
    <property type="match status" value="1"/>
</dbReference>
<evidence type="ECO:0000256" key="7">
    <source>
        <dbReference type="HAMAP-Rule" id="MF_01306"/>
    </source>
</evidence>
<dbReference type="Proteomes" id="UP000236151">
    <property type="component" value="Unassembled WGS sequence"/>
</dbReference>
<dbReference type="SMART" id="SM00363">
    <property type="entry name" value="S4"/>
    <property type="match status" value="1"/>
</dbReference>
<dbReference type="CDD" id="cd00165">
    <property type="entry name" value="S4"/>
    <property type="match status" value="1"/>
</dbReference>
<dbReference type="InterPro" id="IPR005709">
    <property type="entry name" value="Ribosomal_uS4_bac-type"/>
</dbReference>
<dbReference type="Gene3D" id="3.10.290.10">
    <property type="entry name" value="RNA-binding S4 domain"/>
    <property type="match status" value="1"/>
</dbReference>
<comment type="caution">
    <text evidence="11">The sequence shown here is derived from an EMBL/GenBank/DDBJ whole genome shotgun (WGS) entry which is preliminary data.</text>
</comment>
<keyword evidence="3 7" id="KW-0694">RNA-binding</keyword>
<dbReference type="GO" id="GO:0015935">
    <property type="term" value="C:small ribosomal subunit"/>
    <property type="evidence" value="ECO:0007669"/>
    <property type="project" value="InterPro"/>
</dbReference>
<dbReference type="Gene3D" id="1.10.1050.10">
    <property type="entry name" value="Ribosomal Protein S4 Delta 41, Chain A, domain 1"/>
    <property type="match status" value="1"/>
</dbReference>
<dbReference type="HAMAP" id="MF_01306_B">
    <property type="entry name" value="Ribosomal_uS4_B"/>
    <property type="match status" value="1"/>
</dbReference>
<dbReference type="NCBIfam" id="TIGR01017">
    <property type="entry name" value="rpsD_bact"/>
    <property type="match status" value="1"/>
</dbReference>
<dbReference type="Pfam" id="PF00163">
    <property type="entry name" value="Ribosomal_S4"/>
    <property type="match status" value="1"/>
</dbReference>
<dbReference type="InterPro" id="IPR002942">
    <property type="entry name" value="S4_RNA-bd"/>
</dbReference>
<dbReference type="InterPro" id="IPR022801">
    <property type="entry name" value="Ribosomal_uS4"/>
</dbReference>
<evidence type="ECO:0000256" key="4">
    <source>
        <dbReference type="ARBA" id="ARBA00022980"/>
    </source>
</evidence>
<dbReference type="InterPro" id="IPR018079">
    <property type="entry name" value="Ribosomal_uS4_CS"/>
</dbReference>
<dbReference type="PROSITE" id="PS50889">
    <property type="entry name" value="S4"/>
    <property type="match status" value="1"/>
</dbReference>
<reference evidence="11 12" key="1">
    <citation type="submission" date="2017-06" db="EMBL/GenBank/DDBJ databases">
        <title>Investigating the central metabolism of Clostridium thermosuccinogenes.</title>
        <authorList>
            <person name="Koendjbiharie J.G."/>
            <person name="van Kranenburg R."/>
        </authorList>
    </citation>
    <scope>NUCLEOTIDE SEQUENCE [LARGE SCALE GENOMIC DNA]</scope>
    <source>
        <strain evidence="11 12">DSM 5806</strain>
    </source>
</reference>
<evidence type="ECO:0000259" key="10">
    <source>
        <dbReference type="SMART" id="SM01390"/>
    </source>
</evidence>
<evidence type="ECO:0000313" key="12">
    <source>
        <dbReference type="Proteomes" id="UP000236151"/>
    </source>
</evidence>
<organism evidence="11 12">
    <name type="scientific">Clostridium thermosuccinogenes</name>
    <dbReference type="NCBI Taxonomy" id="84032"/>
    <lineage>
        <taxon>Bacteria</taxon>
        <taxon>Bacillati</taxon>
        <taxon>Bacillota</taxon>
        <taxon>Clostridia</taxon>
        <taxon>Eubacteriales</taxon>
        <taxon>Clostridiaceae</taxon>
        <taxon>Clostridium</taxon>
    </lineage>
</organism>
<dbReference type="SUPFAM" id="SSF55174">
    <property type="entry name" value="Alpha-L RNA-binding motif"/>
    <property type="match status" value="1"/>
</dbReference>
<dbReference type="PANTHER" id="PTHR11831">
    <property type="entry name" value="30S 40S RIBOSOMAL PROTEIN"/>
    <property type="match status" value="1"/>
</dbReference>
<feature type="domain" description="RNA-binding S4" evidence="9">
    <location>
        <begin position="84"/>
        <end position="141"/>
    </location>
</feature>
<comment type="function">
    <text evidence="7">One of the primary rRNA binding proteins, it binds directly to 16S rRNA where it nucleates assembly of the body of the 30S subunit.</text>
</comment>
<name>A0A2K2FHY8_9CLOT</name>
<dbReference type="PANTHER" id="PTHR11831:SF4">
    <property type="entry name" value="SMALL RIBOSOMAL SUBUNIT PROTEIN US4M"/>
    <property type="match status" value="1"/>
</dbReference>
<evidence type="ECO:0000313" key="11">
    <source>
        <dbReference type="EMBL" id="PNT98392.1"/>
    </source>
</evidence>
<dbReference type="RefSeq" id="WP_103081856.1">
    <property type="nucleotide sequence ID" value="NZ_CP021850.1"/>
</dbReference>
<accession>A0A2K2FHY8</accession>
<dbReference type="Pfam" id="PF01479">
    <property type="entry name" value="S4"/>
    <property type="match status" value="1"/>
</dbReference>
<dbReference type="FunFam" id="3.10.290.10:FF:000001">
    <property type="entry name" value="30S ribosomal protein S4"/>
    <property type="match status" value="1"/>
</dbReference>
<dbReference type="GO" id="GO:0042274">
    <property type="term" value="P:ribosomal small subunit biogenesis"/>
    <property type="evidence" value="ECO:0007669"/>
    <property type="project" value="TreeGrafter"/>
</dbReference>
<keyword evidence="12" id="KW-1185">Reference proteome</keyword>
<dbReference type="GO" id="GO:0003735">
    <property type="term" value="F:structural constituent of ribosome"/>
    <property type="evidence" value="ECO:0007669"/>
    <property type="project" value="InterPro"/>
</dbReference>
<comment type="similarity">
    <text evidence="1 7 8">Belongs to the universal ribosomal protein uS4 family.</text>
</comment>
<dbReference type="InterPro" id="IPR001912">
    <property type="entry name" value="Ribosomal_uS4_N"/>
</dbReference>
<evidence type="ECO:0000256" key="5">
    <source>
        <dbReference type="ARBA" id="ARBA00023274"/>
    </source>
</evidence>
<evidence type="ECO:0000256" key="1">
    <source>
        <dbReference type="ARBA" id="ARBA00007465"/>
    </source>
</evidence>
<proteinExistence type="inferred from homology"/>
<dbReference type="AlphaFoldDB" id="A0A2K2FHY8"/>
<evidence type="ECO:0000256" key="3">
    <source>
        <dbReference type="ARBA" id="ARBA00022884"/>
    </source>
</evidence>
<keyword evidence="2 7" id="KW-0699">rRNA-binding</keyword>
<dbReference type="EMBL" id="NIOJ01000028">
    <property type="protein sequence ID" value="PNT98392.1"/>
    <property type="molecule type" value="Genomic_DNA"/>
</dbReference>
<evidence type="ECO:0000256" key="2">
    <source>
        <dbReference type="ARBA" id="ARBA00022730"/>
    </source>
</evidence>
<sequence>MARSTVPRFKLSRHLGVNVFNHPKALKRGVKVHRKLSEYGEQLLEKQKLKAYYGVLEKQFRRYVEEALRSKGNSGEILLQNLERRLDNIVYRLGFASTLKQARQMVIHGHIRVNGEKLDRPSYRVKVGESISLREKSRDIEMFADNFKNTTINLDYLEKDTENFTGKLTRLPRREEIPIEVKESKVLEFYSRR</sequence>
<dbReference type="KEGG" id="cthd:CDO33_20425"/>
<evidence type="ECO:0000256" key="8">
    <source>
        <dbReference type="RuleBase" id="RU003699"/>
    </source>
</evidence>
<dbReference type="OrthoDB" id="9803672at2"/>
<evidence type="ECO:0000259" key="9">
    <source>
        <dbReference type="SMART" id="SM00363"/>
    </source>
</evidence>
<comment type="subunit">
    <text evidence="7">Part of the 30S ribosomal subunit. Contacts protein S5. The interaction surface between S4 and S5 is involved in control of translational fidelity.</text>
</comment>
<keyword evidence="5 7" id="KW-0687">Ribonucleoprotein</keyword>
<keyword evidence="4 7" id="KW-0689">Ribosomal protein</keyword>
<gene>
    <name evidence="7" type="primary">rpsD</name>
    <name evidence="11" type="ORF">CDQ84_11320</name>
</gene>
<dbReference type="GO" id="GO:0006412">
    <property type="term" value="P:translation"/>
    <property type="evidence" value="ECO:0007669"/>
    <property type="project" value="UniProtKB-UniRule"/>
</dbReference>
<dbReference type="GO" id="GO:0019843">
    <property type="term" value="F:rRNA binding"/>
    <property type="evidence" value="ECO:0007669"/>
    <property type="project" value="UniProtKB-UniRule"/>
</dbReference>
<dbReference type="PROSITE" id="PS00632">
    <property type="entry name" value="RIBOSOMAL_S4"/>
    <property type="match status" value="1"/>
</dbReference>
<dbReference type="InterPro" id="IPR036986">
    <property type="entry name" value="S4_RNA-bd_sf"/>
</dbReference>
<feature type="domain" description="Small ribosomal subunit protein uS4 N-terminal" evidence="10">
    <location>
        <begin position="3"/>
        <end position="83"/>
    </location>
</feature>
<protein>
    <recommendedName>
        <fullName evidence="6 7">Small ribosomal subunit protein uS4</fullName>
    </recommendedName>
</protein>
<evidence type="ECO:0000256" key="6">
    <source>
        <dbReference type="ARBA" id="ARBA00035254"/>
    </source>
</evidence>
<dbReference type="NCBIfam" id="NF003717">
    <property type="entry name" value="PRK05327.1"/>
    <property type="match status" value="1"/>
</dbReference>
<comment type="function">
    <text evidence="7">With S5 and S12 plays an important role in translational accuracy.</text>
</comment>